<evidence type="ECO:0000313" key="1">
    <source>
        <dbReference type="EMBL" id="KAJ4722145.1"/>
    </source>
</evidence>
<gene>
    <name evidence="1" type="ORF">OWV82_005696</name>
</gene>
<organism evidence="1 2">
    <name type="scientific">Melia azedarach</name>
    <name type="common">Chinaberry tree</name>
    <dbReference type="NCBI Taxonomy" id="155640"/>
    <lineage>
        <taxon>Eukaryota</taxon>
        <taxon>Viridiplantae</taxon>
        <taxon>Streptophyta</taxon>
        <taxon>Embryophyta</taxon>
        <taxon>Tracheophyta</taxon>
        <taxon>Spermatophyta</taxon>
        <taxon>Magnoliopsida</taxon>
        <taxon>eudicotyledons</taxon>
        <taxon>Gunneridae</taxon>
        <taxon>Pentapetalae</taxon>
        <taxon>rosids</taxon>
        <taxon>malvids</taxon>
        <taxon>Sapindales</taxon>
        <taxon>Meliaceae</taxon>
        <taxon>Melia</taxon>
    </lineage>
</organism>
<name>A0ACC1YHK2_MELAZ</name>
<dbReference type="EMBL" id="CM051396">
    <property type="protein sequence ID" value="KAJ4722145.1"/>
    <property type="molecule type" value="Genomic_DNA"/>
</dbReference>
<accession>A0ACC1YHK2</accession>
<reference evidence="1 2" key="1">
    <citation type="journal article" date="2023" name="Science">
        <title>Complex scaffold remodeling in plant triterpene biosynthesis.</title>
        <authorList>
            <person name="De La Pena R."/>
            <person name="Hodgson H."/>
            <person name="Liu J.C."/>
            <person name="Stephenson M.J."/>
            <person name="Martin A.C."/>
            <person name="Owen C."/>
            <person name="Harkess A."/>
            <person name="Leebens-Mack J."/>
            <person name="Jimenez L.E."/>
            <person name="Osbourn A."/>
            <person name="Sattely E.S."/>
        </authorList>
    </citation>
    <scope>NUCLEOTIDE SEQUENCE [LARGE SCALE GENOMIC DNA]</scope>
    <source>
        <strain evidence="2">cv. JPN11</strain>
        <tissue evidence="1">Leaf</tissue>
    </source>
</reference>
<evidence type="ECO:0000313" key="2">
    <source>
        <dbReference type="Proteomes" id="UP001164539"/>
    </source>
</evidence>
<comment type="caution">
    <text evidence="1">The sequence shown here is derived from an EMBL/GenBank/DDBJ whole genome shotgun (WGS) entry which is preliminary data.</text>
</comment>
<sequence>MVGLSIVLENQKINGGFNRKSPQVINKATMIINSTKPSLSLFSPSSSTNSQPNFPVPTFLQHCFLCRQTLLPGKDIYMYKGDRAFCSVECRCRQIFMDEEESLKKENCSLAAMKPSTASSASASASRHRKGTRNRAGQGFVY</sequence>
<protein>
    <submittedName>
        <fullName evidence="1">Uncharacterized protein</fullName>
    </submittedName>
</protein>
<dbReference type="Proteomes" id="UP001164539">
    <property type="component" value="Chromosome 3"/>
</dbReference>
<keyword evidence="2" id="KW-1185">Reference proteome</keyword>
<proteinExistence type="predicted"/>